<keyword evidence="2" id="KW-1185">Reference proteome</keyword>
<evidence type="ECO:0000313" key="1">
    <source>
        <dbReference type="EMBL" id="KAK3683217.1"/>
    </source>
</evidence>
<comment type="caution">
    <text evidence="1">The sequence shown here is derived from an EMBL/GenBank/DDBJ whole genome shotgun (WGS) entry which is preliminary data.</text>
</comment>
<dbReference type="EMBL" id="JAUTXU010000358">
    <property type="protein sequence ID" value="KAK3683217.1"/>
    <property type="molecule type" value="Genomic_DNA"/>
</dbReference>
<gene>
    <name evidence="1" type="primary">ANKRD39</name>
    <name evidence="1" type="ORF">LTR37_020459</name>
</gene>
<reference evidence="1" key="1">
    <citation type="submission" date="2023-07" db="EMBL/GenBank/DDBJ databases">
        <title>Black Yeasts Isolated from many extreme environments.</title>
        <authorList>
            <person name="Coleine C."/>
            <person name="Stajich J.E."/>
            <person name="Selbmann L."/>
        </authorList>
    </citation>
    <scope>NUCLEOTIDE SEQUENCE</scope>
    <source>
        <strain evidence="1">CCFEE 5714</strain>
    </source>
</reference>
<name>A0ACC3MBA1_9PEZI</name>
<accession>A0ACC3MBA1</accession>
<proteinExistence type="predicted"/>
<sequence>MPDPTGIVQTIDASIGIATCLVRICRFALDYKNAGELAERTATQVKEVRHHLDNARQFIVERSEHVRAPSRPSDRRYESALLMSIQRCKTRLEELGTAIHGEDIRDPDSLLQEHVARLRIAFNQGRIGIITVQLGSDMTAMQLALLLLSSVDQMRHCSTANRDQEEVLSILRELSVGLSKVRQSQASSADSSNASSAGPSAETDRDSGGLIAHHSNSLQNLEECARDVDEMVERGTSIIEISRADLQGSSGTGTETAIDDADDETQQTAERLLAEGASRLANAHLSLTRSSYPLEIMNDMIQQHRSLARAEGEAGHWEQAWKHTTKVISCSEECQQSYQQPFDDRLEVYGILVDTLLELKWWNEAFDAVEELRSRLEFPSGSPEDEDHPAIAMINHLEALVFFKRSQKSRITPIHDSEAAHGFAKASFNMTGRLLTSQPTDLDLLPRYQTSGQLLVSICLKRGDKVEADNVQHQLDRAGSGSTSVNGDTAPPVNRNIEEIQANGSTLLISAVKESDEQKVRDLLDGHPGANVDIHDHHGYTALHRAAKDGSMSIVELLLEYGADMNKQMEGDNPATPLLLAVKGRHKALVRTLLDREADVSPRFRDGWSLLHWAIRHSATAITETLLANPNSSALINVEDESQMTPLHHCVRDGRPEQAQLLLSHSANSNIENCNGQTPLHLALEKPGSGETKRLVDLLLDDNAQVDEDGLSKDQKDAYNIHLNRRRRDSVNIEAGR</sequence>
<evidence type="ECO:0000313" key="2">
    <source>
        <dbReference type="Proteomes" id="UP001281147"/>
    </source>
</evidence>
<protein>
    <submittedName>
        <fullName evidence="1">Ankyrin repeat domain-containing protein 39</fullName>
    </submittedName>
</protein>
<organism evidence="1 2">
    <name type="scientific">Vermiconidia calcicola</name>
    <dbReference type="NCBI Taxonomy" id="1690605"/>
    <lineage>
        <taxon>Eukaryota</taxon>
        <taxon>Fungi</taxon>
        <taxon>Dikarya</taxon>
        <taxon>Ascomycota</taxon>
        <taxon>Pezizomycotina</taxon>
        <taxon>Dothideomycetes</taxon>
        <taxon>Dothideomycetidae</taxon>
        <taxon>Mycosphaerellales</taxon>
        <taxon>Extremaceae</taxon>
        <taxon>Vermiconidia</taxon>
    </lineage>
</organism>
<dbReference type="Proteomes" id="UP001281147">
    <property type="component" value="Unassembled WGS sequence"/>
</dbReference>